<keyword evidence="2" id="KW-1185">Reference proteome</keyword>
<accession>A0ABW4KQF0</accession>
<comment type="caution">
    <text evidence="1">The sequence shown here is derived from an EMBL/GenBank/DDBJ whole genome shotgun (WGS) entry which is preliminary data.</text>
</comment>
<sequence>MSALPFLSEDEVDTLCKPLTQRAAQLRKLCSLLGVKELPRRPDGFPLVGRKMAEAKLNHDKPIQPGQFNWSK</sequence>
<evidence type="ECO:0000313" key="1">
    <source>
        <dbReference type="EMBL" id="MFD1709713.1"/>
    </source>
</evidence>
<protein>
    <recommendedName>
        <fullName evidence="3">DUF4224 domain-containing protein</fullName>
    </recommendedName>
</protein>
<dbReference type="Proteomes" id="UP001597304">
    <property type="component" value="Unassembled WGS sequence"/>
</dbReference>
<dbReference type="RefSeq" id="WP_147913397.1">
    <property type="nucleotide sequence ID" value="NZ_JBHUEJ010000008.1"/>
</dbReference>
<proteinExistence type="predicted"/>
<evidence type="ECO:0008006" key="3">
    <source>
        <dbReference type="Google" id="ProtNLM"/>
    </source>
</evidence>
<dbReference type="EMBL" id="JBHUEJ010000008">
    <property type="protein sequence ID" value="MFD1709713.1"/>
    <property type="molecule type" value="Genomic_DNA"/>
</dbReference>
<organism evidence="1 2">
    <name type="scientific">Ottowia flava</name>
    <dbReference type="NCBI Taxonomy" id="2675430"/>
    <lineage>
        <taxon>Bacteria</taxon>
        <taxon>Pseudomonadati</taxon>
        <taxon>Pseudomonadota</taxon>
        <taxon>Betaproteobacteria</taxon>
        <taxon>Burkholderiales</taxon>
        <taxon>Comamonadaceae</taxon>
        <taxon>Ottowia</taxon>
    </lineage>
</organism>
<reference evidence="2" key="1">
    <citation type="journal article" date="2019" name="Int. J. Syst. Evol. Microbiol.">
        <title>The Global Catalogue of Microorganisms (GCM) 10K type strain sequencing project: providing services to taxonomists for standard genome sequencing and annotation.</title>
        <authorList>
            <consortium name="The Broad Institute Genomics Platform"/>
            <consortium name="The Broad Institute Genome Sequencing Center for Infectious Disease"/>
            <person name="Wu L."/>
            <person name="Ma J."/>
        </authorList>
    </citation>
    <scope>NUCLEOTIDE SEQUENCE [LARGE SCALE GENOMIC DNA]</scope>
    <source>
        <strain evidence="2">LMG 29247</strain>
    </source>
</reference>
<evidence type="ECO:0000313" key="2">
    <source>
        <dbReference type="Proteomes" id="UP001597304"/>
    </source>
</evidence>
<gene>
    <name evidence="1" type="ORF">ACFSF0_03790</name>
</gene>
<name>A0ABW4KQF0_9BURK</name>